<dbReference type="SUPFAM" id="SSF52540">
    <property type="entry name" value="P-loop containing nucleoside triphosphate hydrolases"/>
    <property type="match status" value="1"/>
</dbReference>
<dbReference type="InterPro" id="IPR027417">
    <property type="entry name" value="P-loop_NTPase"/>
</dbReference>
<evidence type="ECO:0000256" key="2">
    <source>
        <dbReference type="SAM" id="MobiDB-lite"/>
    </source>
</evidence>
<protein>
    <recommendedName>
        <fullName evidence="3">DUF6533 domain-containing protein</fullName>
    </recommendedName>
</protein>
<dbReference type="Pfam" id="PF20151">
    <property type="entry name" value="DUF6533"/>
    <property type="match status" value="1"/>
</dbReference>
<accession>A0A8H4QM42</accession>
<comment type="caution">
    <text evidence="4">The sequence shown here is derived from an EMBL/GenBank/DDBJ whole genome shotgun (WGS) entry which is preliminary data.</text>
</comment>
<dbReference type="EMBL" id="JAACJL010000046">
    <property type="protein sequence ID" value="KAF4613311.1"/>
    <property type="molecule type" value="Genomic_DNA"/>
</dbReference>
<name>A0A8H4QM42_9AGAR</name>
<organism evidence="4 5">
    <name type="scientific">Agrocybe pediades</name>
    <dbReference type="NCBI Taxonomy" id="84607"/>
    <lineage>
        <taxon>Eukaryota</taxon>
        <taxon>Fungi</taxon>
        <taxon>Dikarya</taxon>
        <taxon>Basidiomycota</taxon>
        <taxon>Agaricomycotina</taxon>
        <taxon>Agaricomycetes</taxon>
        <taxon>Agaricomycetidae</taxon>
        <taxon>Agaricales</taxon>
        <taxon>Agaricineae</taxon>
        <taxon>Strophariaceae</taxon>
        <taxon>Agrocybe</taxon>
    </lineage>
</organism>
<dbReference type="Gene3D" id="3.40.50.300">
    <property type="entry name" value="P-loop containing nucleotide triphosphate hydrolases"/>
    <property type="match status" value="1"/>
</dbReference>
<feature type="region of interest" description="Disordered" evidence="2">
    <location>
        <begin position="594"/>
        <end position="613"/>
    </location>
</feature>
<gene>
    <name evidence="4" type="ORF">D9613_011035</name>
</gene>
<feature type="coiled-coil region" evidence="1">
    <location>
        <begin position="130"/>
        <end position="157"/>
    </location>
</feature>
<dbReference type="AlphaFoldDB" id="A0A8H4QM42"/>
<feature type="compositionally biased region" description="Basic and acidic residues" evidence="2">
    <location>
        <begin position="335"/>
        <end position="351"/>
    </location>
</feature>
<dbReference type="InterPro" id="IPR051667">
    <property type="entry name" value="Archaeal_ATPase_domain"/>
</dbReference>
<dbReference type="PANTHER" id="PTHR37096">
    <property type="entry name" value="YALI0E33429P"/>
    <property type="match status" value="1"/>
</dbReference>
<feature type="domain" description="DUF6533" evidence="3">
    <location>
        <begin position="842"/>
        <end position="879"/>
    </location>
</feature>
<feature type="region of interest" description="Disordered" evidence="2">
    <location>
        <begin position="711"/>
        <end position="740"/>
    </location>
</feature>
<sequence length="999" mass="112538">MRATLLDVASRHPSFITAVPIKQVMVENVQKYSAKHEDLRTCTDVRGIVPPYIKSARPQRLMTTSNNPGKLRKPAPVPQSQRSAVQSFHWLFRSNIPRKRSSYISVNPQRRNFFGMGEILGVLTNPAETVRSLTESKRLLEEARREINENKERSQLRPKHTFSRLPGFFPRLAEMQAIERALGGEPSFTVLFGASSVGKTALLREVLTRDEYHVLHFDLRIAGFADLASLYTSLSQQMEQYFEEISTNMEGYEDFEKEAWSFKHDRLNVERRVIENGNSDSKVVIKTSDVARLMELFQSSLLKYWEFQPVLKGQQNSSEKRSEKHNRRQASGDSNRTHVDRNASPDLEHKPPRWGFRSWGRSKGSDYNEHSSRGNGHQADKPNTSSSEQEKGKGKEMPPKKMPVIFFDEAHKLPALIQSTDTMKCLLDSMLVLTKQDRLCHVIHATSDPFYQTWLRQLNVMQHCKIITVGDCSKAETQTYFRERVLPRVPERLRRKLDFELLYEAFGGKLAHWHDYITDFINSNGTLDIKQSSHFLQAHALLNLHIIHSSQAATNGNGQIEGEAPRAANTSTVETLHPGLGPAGFKIYSPITHPHGPGSMAGGGEGSQATIGGPPEFSAMELLKVMSRLAKPDMPYLPYFHLCREIGVRAVDGMVKGRVLDLRWTEPVTKEMGDETRARSSRVMNLPNPNMQQMHVRDSALASATAVAGTSGSLYPGQHQQESASNVNTTPVDPPPPIDDHEDMVPVSEMGMGMGMGHHAPEMEAYEEVVEVVGPKLVPTTPIMRFAMRDVVQEYEDDQSVSDIKDSVQSLQFELCIKLEMNPATTSNISAQTLQHAQYERYAHLAAGSIGLYDYFIMFGQEVELIWLERWSPVKVLWLAVAFVKGYQKRRPFGPFLFHRSCQRLADVLFRDSVIYFAAIGATHITCYLIWTFFPDLSNAPDGFAGVVPCVLANRLVLNLRATARARAELMNIDGVTEEIMDFDGNDMAPIVFAIPSDP</sequence>
<dbReference type="Proteomes" id="UP000521872">
    <property type="component" value="Unassembled WGS sequence"/>
</dbReference>
<evidence type="ECO:0000259" key="3">
    <source>
        <dbReference type="Pfam" id="PF20151"/>
    </source>
</evidence>
<feature type="compositionally biased region" description="Polar residues" evidence="2">
    <location>
        <begin position="718"/>
        <end position="730"/>
    </location>
</feature>
<keyword evidence="1" id="KW-0175">Coiled coil</keyword>
<keyword evidence="5" id="KW-1185">Reference proteome</keyword>
<feature type="compositionally biased region" description="Basic and acidic residues" evidence="2">
    <location>
        <begin position="388"/>
        <end position="399"/>
    </location>
</feature>
<proteinExistence type="predicted"/>
<dbReference type="InterPro" id="IPR045340">
    <property type="entry name" value="DUF6533"/>
</dbReference>
<feature type="region of interest" description="Disordered" evidence="2">
    <location>
        <begin position="313"/>
        <end position="400"/>
    </location>
</feature>
<dbReference type="PANTHER" id="PTHR37096:SF1">
    <property type="entry name" value="AAA+ ATPASE DOMAIN-CONTAINING PROTEIN"/>
    <property type="match status" value="1"/>
</dbReference>
<feature type="compositionally biased region" description="Basic and acidic residues" evidence="2">
    <location>
        <begin position="363"/>
        <end position="372"/>
    </location>
</feature>
<evidence type="ECO:0000313" key="5">
    <source>
        <dbReference type="Proteomes" id="UP000521872"/>
    </source>
</evidence>
<reference evidence="4 5" key="1">
    <citation type="submission" date="2019-12" db="EMBL/GenBank/DDBJ databases">
        <authorList>
            <person name="Floudas D."/>
            <person name="Bentzer J."/>
            <person name="Ahren D."/>
            <person name="Johansson T."/>
            <person name="Persson P."/>
            <person name="Tunlid A."/>
        </authorList>
    </citation>
    <scope>NUCLEOTIDE SEQUENCE [LARGE SCALE GENOMIC DNA]</scope>
    <source>
        <strain evidence="4 5">CBS 102.39</strain>
    </source>
</reference>
<evidence type="ECO:0000313" key="4">
    <source>
        <dbReference type="EMBL" id="KAF4613311.1"/>
    </source>
</evidence>
<evidence type="ECO:0000256" key="1">
    <source>
        <dbReference type="SAM" id="Coils"/>
    </source>
</evidence>